<dbReference type="Gene3D" id="2.120.10.30">
    <property type="entry name" value="TolB, C-terminal domain"/>
    <property type="match status" value="1"/>
</dbReference>
<dbReference type="PhylomeDB" id="R7QT45"/>
<dbReference type="CDD" id="cd00603">
    <property type="entry name" value="IPT_PCSR"/>
    <property type="match status" value="1"/>
</dbReference>
<dbReference type="Gramene" id="CDF40686">
    <property type="protein sequence ID" value="CDF40686"/>
    <property type="gene ID" value="CHC_T00007395001"/>
</dbReference>
<keyword evidence="3" id="KW-1185">Reference proteome</keyword>
<dbReference type="SUPFAM" id="SSF50952">
    <property type="entry name" value="Soluble quinoprotein glucose dehydrogenase"/>
    <property type="match status" value="1"/>
</dbReference>
<dbReference type="InterPro" id="IPR014756">
    <property type="entry name" value="Ig_E-set"/>
</dbReference>
<evidence type="ECO:0000313" key="3">
    <source>
        <dbReference type="Proteomes" id="UP000012073"/>
    </source>
</evidence>
<dbReference type="KEGG" id="ccp:CHC_T00007395001"/>
<dbReference type="Gene3D" id="2.60.40.10">
    <property type="entry name" value="Immunoglobulins"/>
    <property type="match status" value="1"/>
</dbReference>
<dbReference type="OrthoDB" id="663146at2759"/>
<gene>
    <name evidence="2" type="ORF">CHC_T00007395001</name>
</gene>
<dbReference type="InterPro" id="IPR013783">
    <property type="entry name" value="Ig-like_fold"/>
</dbReference>
<proteinExistence type="predicted"/>
<protein>
    <recommendedName>
        <fullName evidence="1">IPT/TIG domain-containing protein</fullName>
    </recommendedName>
</protein>
<accession>R7QT45</accession>
<dbReference type="SUPFAM" id="SSF81296">
    <property type="entry name" value="E set domains"/>
    <property type="match status" value="1"/>
</dbReference>
<dbReference type="InterPro" id="IPR011042">
    <property type="entry name" value="6-blade_b-propeller_TolB-like"/>
</dbReference>
<organism evidence="2 3">
    <name type="scientific">Chondrus crispus</name>
    <name type="common">Carrageen Irish moss</name>
    <name type="synonym">Polymorpha crispa</name>
    <dbReference type="NCBI Taxonomy" id="2769"/>
    <lineage>
        <taxon>Eukaryota</taxon>
        <taxon>Rhodophyta</taxon>
        <taxon>Florideophyceae</taxon>
        <taxon>Rhodymeniophycidae</taxon>
        <taxon>Gigartinales</taxon>
        <taxon>Gigartinaceae</taxon>
        <taxon>Chondrus</taxon>
    </lineage>
</organism>
<dbReference type="AlphaFoldDB" id="R7QT45"/>
<dbReference type="GeneID" id="17318697"/>
<dbReference type="Pfam" id="PF01833">
    <property type="entry name" value="TIG"/>
    <property type="match status" value="1"/>
</dbReference>
<dbReference type="OMA" id="ESEHECY"/>
<dbReference type="RefSeq" id="XP_005710980.1">
    <property type="nucleotide sequence ID" value="XM_005710923.1"/>
</dbReference>
<reference evidence="3" key="1">
    <citation type="journal article" date="2013" name="Proc. Natl. Acad. Sci. U.S.A.">
        <title>Genome structure and metabolic features in the red seaweed Chondrus crispus shed light on evolution of the Archaeplastida.</title>
        <authorList>
            <person name="Collen J."/>
            <person name="Porcel B."/>
            <person name="Carre W."/>
            <person name="Ball S.G."/>
            <person name="Chaparro C."/>
            <person name="Tonon T."/>
            <person name="Barbeyron T."/>
            <person name="Michel G."/>
            <person name="Noel B."/>
            <person name="Valentin K."/>
            <person name="Elias M."/>
            <person name="Artiguenave F."/>
            <person name="Arun A."/>
            <person name="Aury J.M."/>
            <person name="Barbosa-Neto J.F."/>
            <person name="Bothwell J.H."/>
            <person name="Bouget F.Y."/>
            <person name="Brillet L."/>
            <person name="Cabello-Hurtado F."/>
            <person name="Capella-Gutierrez S."/>
            <person name="Charrier B."/>
            <person name="Cladiere L."/>
            <person name="Cock J.M."/>
            <person name="Coelho S.M."/>
            <person name="Colleoni C."/>
            <person name="Czjzek M."/>
            <person name="Da Silva C."/>
            <person name="Delage L."/>
            <person name="Denoeud F."/>
            <person name="Deschamps P."/>
            <person name="Dittami S.M."/>
            <person name="Gabaldon T."/>
            <person name="Gachon C.M."/>
            <person name="Groisillier A."/>
            <person name="Herve C."/>
            <person name="Jabbari K."/>
            <person name="Katinka M."/>
            <person name="Kloareg B."/>
            <person name="Kowalczyk N."/>
            <person name="Labadie K."/>
            <person name="Leblanc C."/>
            <person name="Lopez P.J."/>
            <person name="McLachlan D.H."/>
            <person name="Meslet-Cladiere L."/>
            <person name="Moustafa A."/>
            <person name="Nehr Z."/>
            <person name="Nyvall Collen P."/>
            <person name="Panaud O."/>
            <person name="Partensky F."/>
            <person name="Poulain J."/>
            <person name="Rensing S.A."/>
            <person name="Rousvoal S."/>
            <person name="Samson G."/>
            <person name="Symeonidi A."/>
            <person name="Weissenbach J."/>
            <person name="Zambounis A."/>
            <person name="Wincker P."/>
            <person name="Boyen C."/>
        </authorList>
    </citation>
    <scope>NUCLEOTIDE SEQUENCE [LARGE SCALE GENOMIC DNA]</scope>
    <source>
        <strain evidence="3">cv. Stackhouse</strain>
    </source>
</reference>
<dbReference type="EMBL" id="HG002228">
    <property type="protein sequence ID" value="CDF40686.1"/>
    <property type="molecule type" value="Genomic_DNA"/>
</dbReference>
<dbReference type="InterPro" id="IPR011041">
    <property type="entry name" value="Quinoprot_gluc/sorb_DH_b-prop"/>
</dbReference>
<evidence type="ECO:0000313" key="2">
    <source>
        <dbReference type="EMBL" id="CDF40686.1"/>
    </source>
</evidence>
<sequence>MGTLGGTVQVLGYHSDTLIVNSHCYSKKIKDSKFTKNNEPADRDILGITIDPRDVEIRPYVSTSTLYWLDKKRLDNSPINWRNGAVDRLKPGTEMSDPKVCLVMDKRIISNLPVSNHDHSVNALMFDQKGDLLISVGGFTNMGLPGYKLGGYWETHLSAAVLIARTSLGDVFNGNLEYTTDLVRHAMLKKGDVEIFATGIRNGFAMTLTRNGNMYLADQGPNCAFGDTATDCDADYDEQRAKNWDPSAEINWQGLVKHGWNNCPYAVGRPDKVLHLSEGAYYGHPNVQRGLQIDESEHECYWVDPYTGLPADKKKKPSLFKYKKPLELFKSPVTGIAEYQASHFCSKLRGNLILSTYKDGKTYRLGVDGSKVTREGEKLSDHGGLTFVQNARGDLVFPRLSKKNVFVLRPDVSMRAELFVTGVAPVRHGKNGGTMITVAGQNFGMDPSVMVGGNSCAIAMSSKTEIKCMVPAGSGLVDVEVVAVEGESGTLANAVLYMEVG</sequence>
<dbReference type="InterPro" id="IPR002909">
    <property type="entry name" value="IPT_dom"/>
</dbReference>
<dbReference type="Proteomes" id="UP000012073">
    <property type="component" value="Unassembled WGS sequence"/>
</dbReference>
<feature type="domain" description="IPT/TIG" evidence="1">
    <location>
        <begin position="417"/>
        <end position="499"/>
    </location>
</feature>
<dbReference type="SMART" id="SM00429">
    <property type="entry name" value="IPT"/>
    <property type="match status" value="1"/>
</dbReference>
<name>R7QT45_CHOCR</name>
<evidence type="ECO:0000259" key="1">
    <source>
        <dbReference type="SMART" id="SM00429"/>
    </source>
</evidence>